<dbReference type="AlphaFoldDB" id="A0A970B3W8"/>
<feature type="region of interest" description="Disordered" evidence="8">
    <location>
        <begin position="90"/>
        <end position="127"/>
    </location>
</feature>
<keyword evidence="5 9" id="KW-1133">Transmembrane helix</keyword>
<dbReference type="PANTHER" id="PTHR30329">
    <property type="entry name" value="STATOR ELEMENT OF FLAGELLAR MOTOR COMPLEX"/>
    <property type="match status" value="1"/>
</dbReference>
<keyword evidence="11" id="KW-0969">Cilium</keyword>
<evidence type="ECO:0000256" key="1">
    <source>
        <dbReference type="ARBA" id="ARBA00004162"/>
    </source>
</evidence>
<feature type="domain" description="OmpA-like" evidence="10">
    <location>
        <begin position="156"/>
        <end position="276"/>
    </location>
</feature>
<evidence type="ECO:0000256" key="3">
    <source>
        <dbReference type="ARBA" id="ARBA00022475"/>
    </source>
</evidence>
<evidence type="ECO:0000313" key="12">
    <source>
        <dbReference type="Proteomes" id="UP000653472"/>
    </source>
</evidence>
<feature type="transmembrane region" description="Helical" evidence="9">
    <location>
        <begin position="20"/>
        <end position="37"/>
    </location>
</feature>
<evidence type="ECO:0000256" key="6">
    <source>
        <dbReference type="ARBA" id="ARBA00023136"/>
    </source>
</evidence>
<gene>
    <name evidence="11" type="primary">motD</name>
    <name evidence="11" type="ORF">G7Y82_05235</name>
</gene>
<evidence type="ECO:0000256" key="7">
    <source>
        <dbReference type="PROSITE-ProRule" id="PRU00473"/>
    </source>
</evidence>
<dbReference type="InterPro" id="IPR006665">
    <property type="entry name" value="OmpA-like"/>
</dbReference>
<accession>A0A970B3W8</accession>
<feature type="region of interest" description="Disordered" evidence="8">
    <location>
        <begin position="282"/>
        <end position="314"/>
    </location>
</feature>
<proteinExistence type="inferred from homology"/>
<dbReference type="RefSeq" id="WP_168146951.1">
    <property type="nucleotide sequence ID" value="NZ_JAAVXB010000002.1"/>
</dbReference>
<comment type="similarity">
    <text evidence="2">Belongs to the MotB family.</text>
</comment>
<organism evidence="11 12">
    <name type="scientific">Solimonas marina</name>
    <dbReference type="NCBI Taxonomy" id="2714601"/>
    <lineage>
        <taxon>Bacteria</taxon>
        <taxon>Pseudomonadati</taxon>
        <taxon>Pseudomonadota</taxon>
        <taxon>Gammaproteobacteria</taxon>
        <taxon>Nevskiales</taxon>
        <taxon>Nevskiaceae</taxon>
        <taxon>Solimonas</taxon>
    </lineage>
</organism>
<keyword evidence="12" id="KW-1185">Reference proteome</keyword>
<dbReference type="InterPro" id="IPR025713">
    <property type="entry name" value="MotB-like_N_dom"/>
</dbReference>
<protein>
    <submittedName>
        <fullName evidence="11">Flagellar motor protein MotD</fullName>
    </submittedName>
</protein>
<evidence type="ECO:0000256" key="2">
    <source>
        <dbReference type="ARBA" id="ARBA00008914"/>
    </source>
</evidence>
<keyword evidence="4 9" id="KW-0812">Transmembrane</keyword>
<keyword evidence="11" id="KW-0282">Flagellum</keyword>
<evidence type="ECO:0000313" key="11">
    <source>
        <dbReference type="EMBL" id="NKF21712.1"/>
    </source>
</evidence>
<evidence type="ECO:0000256" key="5">
    <source>
        <dbReference type="ARBA" id="ARBA00022989"/>
    </source>
</evidence>
<dbReference type="NCBIfam" id="NF006541">
    <property type="entry name" value="PRK09038.1"/>
    <property type="match status" value="1"/>
</dbReference>
<dbReference type="InterPro" id="IPR036737">
    <property type="entry name" value="OmpA-like_sf"/>
</dbReference>
<sequence length="314" mass="33424">MARRHRHEEHANHEAWAIPYGDLLTLLLAFFVVMYAVSSVNEGRYRVLADSLAQAFGGPPKSVKPIQIGDKPQKGTQADAMFNTPDMRGFEQESSQLASGPAGVRQGGEQAAQRADGELQKTAGSGSAALRQMSDEVRIAMKDLISKNLVAVRQSEHWLQIEIRTDILFPSGVADVSQRATPVLRQLAQILAPFPNPLRIEGYTDDVPIATTRFPSNWELSAGRAASVVHLFMESGVDPTRMSVAGFAQYRPVGDNQTADGRNRNRRVVVVVMASDAPDARGVAGAIPDAEGGAGQPAPPAAAAGAHSVSAGGL</sequence>
<evidence type="ECO:0000256" key="4">
    <source>
        <dbReference type="ARBA" id="ARBA00022692"/>
    </source>
</evidence>
<keyword evidence="3" id="KW-1003">Cell membrane</keyword>
<dbReference type="Pfam" id="PF13677">
    <property type="entry name" value="MotB_plug"/>
    <property type="match status" value="1"/>
</dbReference>
<dbReference type="PROSITE" id="PS51123">
    <property type="entry name" value="OMPA_2"/>
    <property type="match status" value="1"/>
</dbReference>
<dbReference type="Pfam" id="PF00691">
    <property type="entry name" value="OmpA"/>
    <property type="match status" value="1"/>
</dbReference>
<comment type="subcellular location">
    <subcellularLocation>
        <location evidence="1">Cell membrane</location>
        <topology evidence="1">Single-pass membrane protein</topology>
    </subcellularLocation>
</comment>
<name>A0A970B3W8_9GAMM</name>
<reference evidence="11" key="1">
    <citation type="submission" date="2020-03" db="EMBL/GenBank/DDBJ databases">
        <title>Solimonas marina sp. nov., isolated from deep seawater of the Pacific Ocean.</title>
        <authorList>
            <person name="Liu X."/>
            <person name="Lai Q."/>
            <person name="Sun F."/>
            <person name="Gai Y."/>
            <person name="Li G."/>
            <person name="Shao Z."/>
        </authorList>
    </citation>
    <scope>NUCLEOTIDE SEQUENCE</scope>
    <source>
        <strain evidence="11">C16B3</strain>
    </source>
</reference>
<dbReference type="EMBL" id="JAAVXB010000002">
    <property type="protein sequence ID" value="NKF21712.1"/>
    <property type="molecule type" value="Genomic_DNA"/>
</dbReference>
<keyword evidence="6 7" id="KW-0472">Membrane</keyword>
<dbReference type="SUPFAM" id="SSF103088">
    <property type="entry name" value="OmpA-like"/>
    <property type="match status" value="1"/>
</dbReference>
<evidence type="ECO:0000256" key="8">
    <source>
        <dbReference type="SAM" id="MobiDB-lite"/>
    </source>
</evidence>
<dbReference type="InterPro" id="IPR050330">
    <property type="entry name" value="Bact_OuterMem_StrucFunc"/>
</dbReference>
<dbReference type="Gene3D" id="3.30.1330.60">
    <property type="entry name" value="OmpA-like domain"/>
    <property type="match status" value="1"/>
</dbReference>
<evidence type="ECO:0000259" key="10">
    <source>
        <dbReference type="PROSITE" id="PS51123"/>
    </source>
</evidence>
<keyword evidence="11" id="KW-0966">Cell projection</keyword>
<comment type="caution">
    <text evidence="11">The sequence shown here is derived from an EMBL/GenBank/DDBJ whole genome shotgun (WGS) entry which is preliminary data.</text>
</comment>
<dbReference type="CDD" id="cd07185">
    <property type="entry name" value="OmpA_C-like"/>
    <property type="match status" value="1"/>
</dbReference>
<dbReference type="GO" id="GO:0005886">
    <property type="term" value="C:plasma membrane"/>
    <property type="evidence" value="ECO:0007669"/>
    <property type="project" value="UniProtKB-SubCell"/>
</dbReference>
<evidence type="ECO:0000256" key="9">
    <source>
        <dbReference type="SAM" id="Phobius"/>
    </source>
</evidence>
<dbReference type="Proteomes" id="UP000653472">
    <property type="component" value="Unassembled WGS sequence"/>
</dbReference>
<dbReference type="PANTHER" id="PTHR30329:SF20">
    <property type="entry name" value="EXPORTED PROTEIN"/>
    <property type="match status" value="1"/>
</dbReference>